<reference evidence="1" key="1">
    <citation type="journal article" date="2020" name="Nature">
        <title>Giant virus diversity and host interactions through global metagenomics.</title>
        <authorList>
            <person name="Schulz F."/>
            <person name="Roux S."/>
            <person name="Paez-Espino D."/>
            <person name="Jungbluth S."/>
            <person name="Walsh D.A."/>
            <person name="Denef V.J."/>
            <person name="McMahon K.D."/>
            <person name="Konstantinidis K.T."/>
            <person name="Eloe-Fadrosh E.A."/>
            <person name="Kyrpides N.C."/>
            <person name="Woyke T."/>
        </authorList>
    </citation>
    <scope>NUCLEOTIDE SEQUENCE</scope>
    <source>
        <strain evidence="1">GVMAG-M-3300023179-132</strain>
    </source>
</reference>
<name>A0A6C0E440_9ZZZZ</name>
<protein>
    <submittedName>
        <fullName evidence="1">Uncharacterized protein</fullName>
    </submittedName>
</protein>
<accession>A0A6C0E440</accession>
<dbReference type="AlphaFoldDB" id="A0A6C0E440"/>
<proteinExistence type="predicted"/>
<dbReference type="EMBL" id="MN739735">
    <property type="protein sequence ID" value="QHT23896.1"/>
    <property type="molecule type" value="Genomic_DNA"/>
</dbReference>
<evidence type="ECO:0000313" key="1">
    <source>
        <dbReference type="EMBL" id="QHT23896.1"/>
    </source>
</evidence>
<sequence>MIYPKGPLVNWKGLPNVQASVAGTMRPTTGPVSGFGMAHPMNHYRLGRDLNTSIDSRVNRSTRGGNLIKQMMDIPGGYSVSTIPTPNLKAVNVSTPFSMKNKSFLTDNPTAETQTQTRCCNQEDKARRRVLPANTIIKPVTKYLTKDRYTNEDELKKAPYYTSLQEYRQDNCETFDQNSYPKKSGCKCVVYKPNNKQYSSQGAVSSSARLLRLNVETITNSKHNYNANRLCNHCDSRDTFILKNKVADCVKTSPCVVGIDPRKN</sequence>
<organism evidence="1">
    <name type="scientific">viral metagenome</name>
    <dbReference type="NCBI Taxonomy" id="1070528"/>
    <lineage>
        <taxon>unclassified sequences</taxon>
        <taxon>metagenomes</taxon>
        <taxon>organismal metagenomes</taxon>
    </lineage>
</organism>